<dbReference type="InterPro" id="IPR001387">
    <property type="entry name" value="Cro/C1-type_HTH"/>
</dbReference>
<dbReference type="KEGG" id="rsq:Rsph17025_4199"/>
<dbReference type="InterPro" id="IPR010982">
    <property type="entry name" value="Lambda_DNA-bd_dom_sf"/>
</dbReference>
<name>A4X085_CERS5</name>
<dbReference type="PROSITE" id="PS50943">
    <property type="entry name" value="HTH_CROC1"/>
    <property type="match status" value="1"/>
</dbReference>
<evidence type="ECO:0000256" key="1">
    <source>
        <dbReference type="SAM" id="MobiDB-lite"/>
    </source>
</evidence>
<dbReference type="SMART" id="SM00530">
    <property type="entry name" value="HTH_XRE"/>
    <property type="match status" value="1"/>
</dbReference>
<organism evidence="3">
    <name type="scientific">Cereibacter sphaeroides (strain ATCC 17025 / ATH 2.4.3)</name>
    <name type="common">Rhodobacter sphaeroides</name>
    <dbReference type="NCBI Taxonomy" id="349102"/>
    <lineage>
        <taxon>Bacteria</taxon>
        <taxon>Pseudomonadati</taxon>
        <taxon>Pseudomonadota</taxon>
        <taxon>Alphaproteobacteria</taxon>
        <taxon>Rhodobacterales</taxon>
        <taxon>Paracoccaceae</taxon>
        <taxon>Cereibacter</taxon>
    </lineage>
</organism>
<dbReference type="AlphaFoldDB" id="A4X085"/>
<accession>A4X085</accession>
<gene>
    <name evidence="3" type="ordered locus">Rsph17025_4199</name>
</gene>
<protein>
    <submittedName>
        <fullName evidence="3">Transcriptional regulator, XRE family</fullName>
    </submittedName>
</protein>
<dbReference type="CDD" id="cd00093">
    <property type="entry name" value="HTH_XRE"/>
    <property type="match status" value="1"/>
</dbReference>
<dbReference type="SUPFAM" id="SSF47413">
    <property type="entry name" value="lambda repressor-like DNA-binding domains"/>
    <property type="match status" value="1"/>
</dbReference>
<dbReference type="Pfam" id="PF13560">
    <property type="entry name" value="HTH_31"/>
    <property type="match status" value="1"/>
</dbReference>
<keyword evidence="3" id="KW-0614">Plasmid</keyword>
<feature type="domain" description="HTH cro/C1-type" evidence="2">
    <location>
        <begin position="30"/>
        <end position="86"/>
    </location>
</feature>
<proteinExistence type="predicted"/>
<evidence type="ECO:0000313" key="3">
    <source>
        <dbReference type="EMBL" id="ABP73049.1"/>
    </source>
</evidence>
<reference evidence="3" key="1">
    <citation type="submission" date="2007-04" db="EMBL/GenBank/DDBJ databases">
        <title>Complete sequence of plasmid pRSPA02 of Rhodobacter sphaeroides ATCC 17025.</title>
        <authorList>
            <consortium name="US DOE Joint Genome Institute"/>
            <person name="Copeland A."/>
            <person name="Lucas S."/>
            <person name="Lapidus A."/>
            <person name="Barry K."/>
            <person name="Detter J.C."/>
            <person name="Glavina del Rio T."/>
            <person name="Hammon N."/>
            <person name="Israni S."/>
            <person name="Dalin E."/>
            <person name="Tice H."/>
            <person name="Pitluck S."/>
            <person name="Chertkov O."/>
            <person name="Brettin T."/>
            <person name="Bruce D."/>
            <person name="Han C."/>
            <person name="Schmutz J."/>
            <person name="Larimer F."/>
            <person name="Land M."/>
            <person name="Hauser L."/>
            <person name="Kyrpides N."/>
            <person name="Kim E."/>
            <person name="Richardson P."/>
            <person name="Mackenzie C."/>
            <person name="Choudhary M."/>
            <person name="Donohue T.J."/>
            <person name="Kaplan S."/>
        </authorList>
    </citation>
    <scope>NUCLEOTIDE SEQUENCE [LARGE SCALE GENOMIC DNA]</scope>
    <source>
        <strain evidence="3">ATCC 17025</strain>
        <plasmid evidence="3">pRSPA02</plasmid>
    </source>
</reference>
<sequence>MQPAGLYSEQEAPVASFQVESALKQLGHDIRTARKKRRLSVADFCERVGVTDKTLAKLERGDGGVRIETLATALLALGELHRLKELINPADDHTGLVLDAGRLPQRIVSKRRTSRASGGTVSDPVDDEGSAF</sequence>
<dbReference type="EMBL" id="CP000663">
    <property type="protein sequence ID" value="ABP73049.1"/>
    <property type="molecule type" value="Genomic_DNA"/>
</dbReference>
<dbReference type="Gene3D" id="1.10.260.40">
    <property type="entry name" value="lambda repressor-like DNA-binding domains"/>
    <property type="match status" value="1"/>
</dbReference>
<dbReference type="GO" id="GO:0003677">
    <property type="term" value="F:DNA binding"/>
    <property type="evidence" value="ECO:0007669"/>
    <property type="project" value="InterPro"/>
</dbReference>
<evidence type="ECO:0000259" key="2">
    <source>
        <dbReference type="PROSITE" id="PS50943"/>
    </source>
</evidence>
<feature type="region of interest" description="Disordered" evidence="1">
    <location>
        <begin position="108"/>
        <end position="132"/>
    </location>
</feature>
<dbReference type="BioCyc" id="RSPH349102:G1G8M-4333-MONOMER"/>
<dbReference type="HOGENOM" id="CLU_153788_1_0_5"/>
<geneLocation type="plasmid" evidence="3">
    <name>pRSPA02</name>
</geneLocation>
<dbReference type="SMR" id="A4X085"/>